<evidence type="ECO:0000313" key="2">
    <source>
        <dbReference type="Proteomes" id="UP000298652"/>
    </source>
</evidence>
<accession>A0A4U6TIR5</accession>
<evidence type="ECO:0000313" key="1">
    <source>
        <dbReference type="EMBL" id="TKV97216.1"/>
    </source>
</evidence>
<protein>
    <submittedName>
        <fullName evidence="1">Uncharacterized protein</fullName>
    </submittedName>
</protein>
<dbReference type="Gramene" id="TKV97216">
    <property type="protein sequence ID" value="TKV97216"/>
    <property type="gene ID" value="SEVIR_9G479700v2"/>
</dbReference>
<organism evidence="1 2">
    <name type="scientific">Setaria viridis</name>
    <name type="common">Green bristlegrass</name>
    <name type="synonym">Setaria italica subsp. viridis</name>
    <dbReference type="NCBI Taxonomy" id="4556"/>
    <lineage>
        <taxon>Eukaryota</taxon>
        <taxon>Viridiplantae</taxon>
        <taxon>Streptophyta</taxon>
        <taxon>Embryophyta</taxon>
        <taxon>Tracheophyta</taxon>
        <taxon>Spermatophyta</taxon>
        <taxon>Magnoliopsida</taxon>
        <taxon>Liliopsida</taxon>
        <taxon>Poales</taxon>
        <taxon>Poaceae</taxon>
        <taxon>PACMAD clade</taxon>
        <taxon>Panicoideae</taxon>
        <taxon>Panicodae</taxon>
        <taxon>Paniceae</taxon>
        <taxon>Cenchrinae</taxon>
        <taxon>Setaria</taxon>
    </lineage>
</organism>
<dbReference type="EMBL" id="CM016560">
    <property type="protein sequence ID" value="TKV97216.1"/>
    <property type="molecule type" value="Genomic_DNA"/>
</dbReference>
<dbReference type="Proteomes" id="UP000298652">
    <property type="component" value="Chromosome 9"/>
</dbReference>
<reference evidence="1" key="1">
    <citation type="submission" date="2019-03" db="EMBL/GenBank/DDBJ databases">
        <title>WGS assembly of Setaria viridis.</title>
        <authorList>
            <person name="Huang P."/>
            <person name="Jenkins J."/>
            <person name="Grimwood J."/>
            <person name="Barry K."/>
            <person name="Healey A."/>
            <person name="Mamidi S."/>
            <person name="Sreedasyam A."/>
            <person name="Shu S."/>
            <person name="Feldman M."/>
            <person name="Wu J."/>
            <person name="Yu Y."/>
            <person name="Chen C."/>
            <person name="Johnson J."/>
            <person name="Rokhsar D."/>
            <person name="Baxter I."/>
            <person name="Schmutz J."/>
            <person name="Brutnell T."/>
            <person name="Kellogg E."/>
        </authorList>
    </citation>
    <scope>NUCLEOTIDE SEQUENCE [LARGE SCALE GENOMIC DNA]</scope>
</reference>
<gene>
    <name evidence="1" type="ORF">SEVIR_9G479700v2</name>
</gene>
<name>A0A4U6TIR5_SETVI</name>
<sequence>MAGSPQLDRHMRCYQACTDDDGWCMPSSSQLISRSTKLYLAGLFDWIDRTIWRERNRRIFNSKETTVNMIFERIKDEAAAWIMAGAKHLSALLARY</sequence>
<dbReference type="AlphaFoldDB" id="A0A4U6TIR5"/>
<proteinExistence type="predicted"/>
<keyword evidence="2" id="KW-1185">Reference proteome</keyword>